<accession>A0A6A6BGA2</accession>
<feature type="transmembrane region" description="Helical" evidence="1">
    <location>
        <begin position="76"/>
        <end position="96"/>
    </location>
</feature>
<protein>
    <submittedName>
        <fullName evidence="2">Uncharacterized protein</fullName>
    </submittedName>
</protein>
<dbReference type="AlphaFoldDB" id="A0A6A6BGA2"/>
<name>A0A6A6BGA2_9PEZI</name>
<keyword evidence="1" id="KW-1133">Transmembrane helix</keyword>
<dbReference type="GeneID" id="54293244"/>
<proteinExistence type="predicted"/>
<evidence type="ECO:0000313" key="2">
    <source>
        <dbReference type="EMBL" id="KAF2143192.1"/>
    </source>
</evidence>
<sequence length="229" mass="26679">MYYLPYILRTVLVGRQVHGTRPRKQPALLLVLRTRTTSSQTKTPRRVARFFARPTRRSRCAMGWIGWNRRMDGRTVGATHASFTHYCIAFFVGFFLSSFRMSATWECFFVLFVLLCLWFLMMILALASEVRASQHQCFALVRRRAFVWRIRAVHRRLCAIRLFFRRWLRACGLMSAESWGRDWGRLPAMPDLLTSLSETSRVCCIAIVGVQFSPPVASAVYLRRWQGQG</sequence>
<evidence type="ECO:0000256" key="1">
    <source>
        <dbReference type="SAM" id="Phobius"/>
    </source>
</evidence>
<keyword evidence="1" id="KW-0472">Membrane</keyword>
<dbReference type="RefSeq" id="XP_033398904.1">
    <property type="nucleotide sequence ID" value="XM_033535748.1"/>
</dbReference>
<keyword evidence="3" id="KW-1185">Reference proteome</keyword>
<dbReference type="EMBL" id="ML995482">
    <property type="protein sequence ID" value="KAF2143192.1"/>
    <property type="molecule type" value="Genomic_DNA"/>
</dbReference>
<evidence type="ECO:0000313" key="3">
    <source>
        <dbReference type="Proteomes" id="UP000799438"/>
    </source>
</evidence>
<organism evidence="2 3">
    <name type="scientific">Aplosporella prunicola CBS 121167</name>
    <dbReference type="NCBI Taxonomy" id="1176127"/>
    <lineage>
        <taxon>Eukaryota</taxon>
        <taxon>Fungi</taxon>
        <taxon>Dikarya</taxon>
        <taxon>Ascomycota</taxon>
        <taxon>Pezizomycotina</taxon>
        <taxon>Dothideomycetes</taxon>
        <taxon>Dothideomycetes incertae sedis</taxon>
        <taxon>Botryosphaeriales</taxon>
        <taxon>Aplosporellaceae</taxon>
        <taxon>Aplosporella</taxon>
    </lineage>
</organism>
<feature type="transmembrane region" description="Helical" evidence="1">
    <location>
        <begin position="108"/>
        <end position="127"/>
    </location>
</feature>
<reference evidence="2" key="1">
    <citation type="journal article" date="2020" name="Stud. Mycol.">
        <title>101 Dothideomycetes genomes: a test case for predicting lifestyles and emergence of pathogens.</title>
        <authorList>
            <person name="Haridas S."/>
            <person name="Albert R."/>
            <person name="Binder M."/>
            <person name="Bloem J."/>
            <person name="Labutti K."/>
            <person name="Salamov A."/>
            <person name="Andreopoulos B."/>
            <person name="Baker S."/>
            <person name="Barry K."/>
            <person name="Bills G."/>
            <person name="Bluhm B."/>
            <person name="Cannon C."/>
            <person name="Castanera R."/>
            <person name="Culley D."/>
            <person name="Daum C."/>
            <person name="Ezra D."/>
            <person name="Gonzalez J."/>
            <person name="Henrissat B."/>
            <person name="Kuo A."/>
            <person name="Liang C."/>
            <person name="Lipzen A."/>
            <person name="Lutzoni F."/>
            <person name="Magnuson J."/>
            <person name="Mondo S."/>
            <person name="Nolan M."/>
            <person name="Ohm R."/>
            <person name="Pangilinan J."/>
            <person name="Park H.-J."/>
            <person name="Ramirez L."/>
            <person name="Alfaro M."/>
            <person name="Sun H."/>
            <person name="Tritt A."/>
            <person name="Yoshinaga Y."/>
            <person name="Zwiers L.-H."/>
            <person name="Turgeon B."/>
            <person name="Goodwin S."/>
            <person name="Spatafora J."/>
            <person name="Crous P."/>
            <person name="Grigoriev I."/>
        </authorList>
    </citation>
    <scope>NUCLEOTIDE SEQUENCE</scope>
    <source>
        <strain evidence="2">CBS 121167</strain>
    </source>
</reference>
<dbReference type="Proteomes" id="UP000799438">
    <property type="component" value="Unassembled WGS sequence"/>
</dbReference>
<keyword evidence="1" id="KW-0812">Transmembrane</keyword>
<gene>
    <name evidence="2" type="ORF">K452DRAFT_167348</name>
</gene>